<proteinExistence type="predicted"/>
<evidence type="ECO:0000313" key="3">
    <source>
        <dbReference type="Proteomes" id="UP000315343"/>
    </source>
</evidence>
<accession>A0A562JK75</accession>
<reference evidence="2 3" key="1">
    <citation type="submission" date="2019-07" db="EMBL/GenBank/DDBJ databases">
        <title>Genomic Encyclopedia of Type Strains, Phase I: the one thousand microbial genomes (KMG-I) project.</title>
        <authorList>
            <person name="Kyrpides N."/>
        </authorList>
    </citation>
    <scope>NUCLEOTIDE SEQUENCE [LARGE SCALE GENOMIC DNA]</scope>
    <source>
        <strain evidence="2 3">DSM 13558</strain>
    </source>
</reference>
<keyword evidence="1" id="KW-0812">Transmembrane</keyword>
<dbReference type="RefSeq" id="WP_145078770.1">
    <property type="nucleotide sequence ID" value="NZ_DAMBUX010000007.1"/>
</dbReference>
<dbReference type="InterPro" id="IPR021257">
    <property type="entry name" value="DUF2809"/>
</dbReference>
<feature type="transmembrane region" description="Helical" evidence="1">
    <location>
        <begin position="7"/>
        <end position="28"/>
    </location>
</feature>
<dbReference type="OrthoDB" id="5360192at2"/>
<gene>
    <name evidence="2" type="ORF">LY60_00217</name>
</gene>
<dbReference type="Pfam" id="PF10990">
    <property type="entry name" value="DUF2809"/>
    <property type="match status" value="1"/>
</dbReference>
<evidence type="ECO:0000256" key="1">
    <source>
        <dbReference type="SAM" id="Phobius"/>
    </source>
</evidence>
<keyword evidence="1" id="KW-1133">Transmembrane helix</keyword>
<keyword evidence="1" id="KW-0472">Membrane</keyword>
<feature type="transmembrane region" description="Helical" evidence="1">
    <location>
        <begin position="34"/>
        <end position="53"/>
    </location>
</feature>
<feature type="transmembrane region" description="Helical" evidence="1">
    <location>
        <begin position="104"/>
        <end position="122"/>
    </location>
</feature>
<comment type="caution">
    <text evidence="2">The sequence shown here is derived from an EMBL/GenBank/DDBJ whole genome shotgun (WGS) entry which is preliminary data.</text>
</comment>
<sequence length="125" mass="14576">MIRNKRAYYAIAFLILLMVEIAIAIYVHDDFIRPYVGDVLVVGVVYFFVRIFVPDKVKLMPLYVFIFAALVEVLQYFQLISLLGLEENTFARILIGSTFDVKDLFCYFIGFIIILVLELLPIRLR</sequence>
<evidence type="ECO:0000313" key="2">
    <source>
        <dbReference type="EMBL" id="TWH83606.1"/>
    </source>
</evidence>
<organism evidence="2 3">
    <name type="scientific">Sedimentibacter saalensis</name>
    <dbReference type="NCBI Taxonomy" id="130788"/>
    <lineage>
        <taxon>Bacteria</taxon>
        <taxon>Bacillati</taxon>
        <taxon>Bacillota</taxon>
        <taxon>Tissierellia</taxon>
        <taxon>Sedimentibacter</taxon>
    </lineage>
</organism>
<name>A0A562JK75_9FIRM</name>
<feature type="transmembrane region" description="Helical" evidence="1">
    <location>
        <begin position="62"/>
        <end position="84"/>
    </location>
</feature>
<dbReference type="AlphaFoldDB" id="A0A562JK75"/>
<dbReference type="EMBL" id="VLKH01000001">
    <property type="protein sequence ID" value="TWH83606.1"/>
    <property type="molecule type" value="Genomic_DNA"/>
</dbReference>
<keyword evidence="3" id="KW-1185">Reference proteome</keyword>
<dbReference type="Proteomes" id="UP000315343">
    <property type="component" value="Unassembled WGS sequence"/>
</dbReference>
<protein>
    <submittedName>
        <fullName evidence="2">Uncharacterized protein DUF2809</fullName>
    </submittedName>
</protein>